<dbReference type="PANTHER" id="PTHR24298:SF800">
    <property type="entry name" value="CYTOCHROME P450 89A2-RELATED"/>
    <property type="match status" value="1"/>
</dbReference>
<dbReference type="AlphaFoldDB" id="A0A438IUR3"/>
<dbReference type="EMBL" id="QGNW01000081">
    <property type="protein sequence ID" value="RVX00474.1"/>
    <property type="molecule type" value="Genomic_DNA"/>
</dbReference>
<dbReference type="InterPro" id="IPR051103">
    <property type="entry name" value="Plant_metabolite_P450s"/>
</dbReference>
<evidence type="ECO:0000256" key="2">
    <source>
        <dbReference type="ARBA" id="ARBA00004167"/>
    </source>
</evidence>
<proteinExistence type="predicted"/>
<feature type="compositionally biased region" description="Basic and acidic residues" evidence="7">
    <location>
        <begin position="83"/>
        <end position="97"/>
    </location>
</feature>
<keyword evidence="4" id="KW-0479">Metal-binding</keyword>
<comment type="caution">
    <text evidence="8">The sequence shown here is derived from an EMBL/GenBank/DDBJ whole genome shotgun (WGS) entry which is preliminary data.</text>
</comment>
<protein>
    <submittedName>
        <fullName evidence="8">Cytochrome P450 89A2</fullName>
    </submittedName>
</protein>
<dbReference type="PANTHER" id="PTHR24298">
    <property type="entry name" value="FLAVONOID 3'-MONOOXYGENASE-RELATED"/>
    <property type="match status" value="1"/>
</dbReference>
<dbReference type="SUPFAM" id="SSF48264">
    <property type="entry name" value="Cytochrome P450"/>
    <property type="match status" value="1"/>
</dbReference>
<evidence type="ECO:0000256" key="1">
    <source>
        <dbReference type="ARBA" id="ARBA00001971"/>
    </source>
</evidence>
<comment type="cofactor">
    <cofactor evidence="1">
        <name>heme</name>
        <dbReference type="ChEBI" id="CHEBI:30413"/>
    </cofactor>
</comment>
<evidence type="ECO:0000256" key="5">
    <source>
        <dbReference type="ARBA" id="ARBA00022989"/>
    </source>
</evidence>
<reference evidence="8 9" key="1">
    <citation type="journal article" date="2018" name="PLoS Genet.">
        <title>Population sequencing reveals clonal diversity and ancestral inbreeding in the grapevine cultivar Chardonnay.</title>
        <authorList>
            <person name="Roach M.J."/>
            <person name="Johnson D.L."/>
            <person name="Bohlmann J."/>
            <person name="van Vuuren H.J."/>
            <person name="Jones S.J."/>
            <person name="Pretorius I.S."/>
            <person name="Schmidt S.A."/>
            <person name="Borneman A.R."/>
        </authorList>
    </citation>
    <scope>NUCLEOTIDE SEQUENCE [LARGE SCALE GENOMIC DNA]</scope>
    <source>
        <strain evidence="9">cv. Chardonnay</strain>
        <tissue evidence="8">Leaf</tissue>
    </source>
</reference>
<sequence length="108" mass="12917">MVMEEDLQKMPYWKVVISEGLRRRLPRHFVLPHSVTQDTVLDGYLIPKNATINFRVMEISLNPKIWEDPKEFKLERFLNRSRGEERDMDAARNHDGNESSQFYDSKMF</sequence>
<comment type="subcellular location">
    <subcellularLocation>
        <location evidence="2">Membrane</location>
        <topology evidence="2">Single-pass membrane protein</topology>
    </subcellularLocation>
</comment>
<evidence type="ECO:0000313" key="9">
    <source>
        <dbReference type="Proteomes" id="UP000288805"/>
    </source>
</evidence>
<dbReference type="GO" id="GO:0004497">
    <property type="term" value="F:monooxygenase activity"/>
    <property type="evidence" value="ECO:0007669"/>
    <property type="project" value="InterPro"/>
</dbReference>
<keyword evidence="6" id="KW-0472">Membrane</keyword>
<feature type="region of interest" description="Disordered" evidence="7">
    <location>
        <begin position="83"/>
        <end position="108"/>
    </location>
</feature>
<dbReference type="GO" id="GO:0016705">
    <property type="term" value="F:oxidoreductase activity, acting on paired donors, with incorporation or reduction of molecular oxygen"/>
    <property type="evidence" value="ECO:0007669"/>
    <property type="project" value="InterPro"/>
</dbReference>
<dbReference type="GO" id="GO:0005506">
    <property type="term" value="F:iron ion binding"/>
    <property type="evidence" value="ECO:0007669"/>
    <property type="project" value="InterPro"/>
</dbReference>
<evidence type="ECO:0000256" key="4">
    <source>
        <dbReference type="ARBA" id="ARBA00022723"/>
    </source>
</evidence>
<dbReference type="GO" id="GO:0016020">
    <property type="term" value="C:membrane"/>
    <property type="evidence" value="ECO:0007669"/>
    <property type="project" value="UniProtKB-SubCell"/>
</dbReference>
<evidence type="ECO:0000256" key="6">
    <source>
        <dbReference type="ARBA" id="ARBA00023136"/>
    </source>
</evidence>
<evidence type="ECO:0000313" key="8">
    <source>
        <dbReference type="EMBL" id="RVX00474.1"/>
    </source>
</evidence>
<dbReference type="Pfam" id="PF00067">
    <property type="entry name" value="p450"/>
    <property type="match status" value="1"/>
</dbReference>
<organism evidence="8 9">
    <name type="scientific">Vitis vinifera</name>
    <name type="common">Grape</name>
    <dbReference type="NCBI Taxonomy" id="29760"/>
    <lineage>
        <taxon>Eukaryota</taxon>
        <taxon>Viridiplantae</taxon>
        <taxon>Streptophyta</taxon>
        <taxon>Embryophyta</taxon>
        <taxon>Tracheophyta</taxon>
        <taxon>Spermatophyta</taxon>
        <taxon>Magnoliopsida</taxon>
        <taxon>eudicotyledons</taxon>
        <taxon>Gunneridae</taxon>
        <taxon>Pentapetalae</taxon>
        <taxon>rosids</taxon>
        <taxon>Vitales</taxon>
        <taxon>Vitaceae</taxon>
        <taxon>Viteae</taxon>
        <taxon>Vitis</taxon>
    </lineage>
</organism>
<accession>A0A438IUR3</accession>
<dbReference type="GO" id="GO:0020037">
    <property type="term" value="F:heme binding"/>
    <property type="evidence" value="ECO:0007669"/>
    <property type="project" value="InterPro"/>
</dbReference>
<feature type="compositionally biased region" description="Polar residues" evidence="7">
    <location>
        <begin position="98"/>
        <end position="108"/>
    </location>
</feature>
<dbReference type="Gene3D" id="1.10.630.10">
    <property type="entry name" value="Cytochrome P450"/>
    <property type="match status" value="1"/>
</dbReference>
<dbReference type="InterPro" id="IPR036396">
    <property type="entry name" value="Cyt_P450_sf"/>
</dbReference>
<gene>
    <name evidence="8" type="primary">CYP89A2_15</name>
    <name evidence="8" type="ORF">CK203_036944</name>
</gene>
<dbReference type="InterPro" id="IPR001128">
    <property type="entry name" value="Cyt_P450"/>
</dbReference>
<keyword evidence="3" id="KW-0812">Transmembrane</keyword>
<evidence type="ECO:0000256" key="3">
    <source>
        <dbReference type="ARBA" id="ARBA00022692"/>
    </source>
</evidence>
<evidence type="ECO:0000256" key="7">
    <source>
        <dbReference type="SAM" id="MobiDB-lite"/>
    </source>
</evidence>
<keyword evidence="5" id="KW-1133">Transmembrane helix</keyword>
<name>A0A438IUR3_VITVI</name>
<dbReference type="Proteomes" id="UP000288805">
    <property type="component" value="Unassembled WGS sequence"/>
</dbReference>